<evidence type="ECO:0000313" key="1">
    <source>
        <dbReference type="EMBL" id="DAD70278.1"/>
    </source>
</evidence>
<reference evidence="1" key="1">
    <citation type="journal article" date="2021" name="Proc. Natl. Acad. Sci. U.S.A.">
        <title>A Catalog of Tens of Thousands of Viruses from Human Metagenomes Reveals Hidden Associations with Chronic Diseases.</title>
        <authorList>
            <person name="Tisza M.J."/>
            <person name="Buck C.B."/>
        </authorList>
    </citation>
    <scope>NUCLEOTIDE SEQUENCE</scope>
    <source>
        <strain evidence="1">CtXPh6</strain>
    </source>
</reference>
<name>A0A8S5LJU7_9CAUD</name>
<proteinExistence type="predicted"/>
<protein>
    <submittedName>
        <fullName evidence="1">Uncharacterized protein</fullName>
    </submittedName>
</protein>
<sequence>MKQEKEEWVVGLDEDHFNCDDTYPSKEEAIKAGREELMNAEPYNPKSYTSYSEVFHDDIDDDIMCFYIGRITSPCPKVYADDVIQDLTDRAYAIYGEYAESFLEDVNSKQKEELERAVNNVIQSWIDKHGLNINAFLVEDVEQVKV</sequence>
<organism evidence="1">
    <name type="scientific">Siphoviridae sp. ctXPh6</name>
    <dbReference type="NCBI Taxonomy" id="2827578"/>
    <lineage>
        <taxon>Viruses</taxon>
        <taxon>Duplodnaviria</taxon>
        <taxon>Heunggongvirae</taxon>
        <taxon>Uroviricota</taxon>
        <taxon>Caudoviricetes</taxon>
    </lineage>
</organism>
<dbReference type="EMBL" id="BK015862">
    <property type="protein sequence ID" value="DAD70278.1"/>
    <property type="molecule type" value="Genomic_DNA"/>
</dbReference>
<accession>A0A8S5LJU7</accession>